<evidence type="ECO:0000256" key="6">
    <source>
        <dbReference type="SAM" id="Phobius"/>
    </source>
</evidence>
<evidence type="ECO:0000313" key="8">
    <source>
        <dbReference type="EMBL" id="KAB7740162.1"/>
    </source>
</evidence>
<proteinExistence type="predicted"/>
<evidence type="ECO:0000256" key="4">
    <source>
        <dbReference type="ARBA" id="ARBA00022989"/>
    </source>
</evidence>
<dbReference type="InterPro" id="IPR037185">
    <property type="entry name" value="EmrE-like"/>
</dbReference>
<evidence type="ECO:0000256" key="1">
    <source>
        <dbReference type="ARBA" id="ARBA00004651"/>
    </source>
</evidence>
<dbReference type="EMBL" id="WESC01000007">
    <property type="protein sequence ID" value="KAB7740162.1"/>
    <property type="molecule type" value="Genomic_DNA"/>
</dbReference>
<name>A0A6N6VMB7_9HYPH</name>
<dbReference type="GO" id="GO:0005886">
    <property type="term" value="C:plasma membrane"/>
    <property type="evidence" value="ECO:0007669"/>
    <property type="project" value="UniProtKB-SubCell"/>
</dbReference>
<dbReference type="InterPro" id="IPR000620">
    <property type="entry name" value="EamA_dom"/>
</dbReference>
<dbReference type="RefSeq" id="WP_152216048.1">
    <property type="nucleotide sequence ID" value="NZ_JBAQYD010000362.1"/>
</dbReference>
<evidence type="ECO:0000256" key="5">
    <source>
        <dbReference type="ARBA" id="ARBA00023136"/>
    </source>
</evidence>
<evidence type="ECO:0000256" key="2">
    <source>
        <dbReference type="ARBA" id="ARBA00022475"/>
    </source>
</evidence>
<evidence type="ECO:0000313" key="9">
    <source>
        <dbReference type="Proteomes" id="UP000468901"/>
    </source>
</evidence>
<keyword evidence="5 6" id="KW-0472">Membrane</keyword>
<organism evidence="8 9">
    <name type="scientific">Parvibaculum sedimenti</name>
    <dbReference type="NCBI Taxonomy" id="2608632"/>
    <lineage>
        <taxon>Bacteria</taxon>
        <taxon>Pseudomonadati</taxon>
        <taxon>Pseudomonadota</taxon>
        <taxon>Alphaproteobacteria</taxon>
        <taxon>Hyphomicrobiales</taxon>
        <taxon>Parvibaculaceae</taxon>
        <taxon>Parvibaculum</taxon>
    </lineage>
</organism>
<feature type="transmembrane region" description="Helical" evidence="6">
    <location>
        <begin position="141"/>
        <end position="161"/>
    </location>
</feature>
<comment type="caution">
    <text evidence="8">The sequence shown here is derived from an EMBL/GenBank/DDBJ whole genome shotgun (WGS) entry which is preliminary data.</text>
</comment>
<accession>A0A6N6VMB7</accession>
<dbReference type="PANTHER" id="PTHR42920">
    <property type="entry name" value="OS03G0707200 PROTEIN-RELATED"/>
    <property type="match status" value="1"/>
</dbReference>
<keyword evidence="4 6" id="KW-1133">Transmembrane helix</keyword>
<evidence type="ECO:0000256" key="3">
    <source>
        <dbReference type="ARBA" id="ARBA00022692"/>
    </source>
</evidence>
<dbReference type="InterPro" id="IPR051258">
    <property type="entry name" value="Diverse_Substrate_Transporter"/>
</dbReference>
<dbReference type="PANTHER" id="PTHR42920:SF11">
    <property type="entry name" value="INNER MEMBRANE PROTEIN YTFF"/>
    <property type="match status" value="1"/>
</dbReference>
<protein>
    <submittedName>
        <fullName evidence="8">EamA family transporter</fullName>
    </submittedName>
</protein>
<dbReference type="Pfam" id="PF00892">
    <property type="entry name" value="EamA"/>
    <property type="match status" value="2"/>
</dbReference>
<feature type="transmembrane region" description="Helical" evidence="6">
    <location>
        <begin position="173"/>
        <end position="191"/>
    </location>
</feature>
<reference evidence="8 9" key="1">
    <citation type="submission" date="2019-09" db="EMBL/GenBank/DDBJ databases">
        <title>Parvibaculum sedimenti sp. nov., isolated from sediment.</title>
        <authorList>
            <person name="Wang Y."/>
        </authorList>
    </citation>
    <scope>NUCLEOTIDE SEQUENCE [LARGE SCALE GENOMIC DNA]</scope>
    <source>
        <strain evidence="8 9">HXT-9</strain>
    </source>
</reference>
<keyword evidence="9" id="KW-1185">Reference proteome</keyword>
<sequence>MEDVKRRGIVAYALSFLFNQPYLLLSLTALFWSGNAIVGRAAIEQGMPPIGLSFWRWFLAFLIVLPFAWRHLRIEWRSMLDTWPVMLGLGTLGGASFNLCMYIGLQTTQAINAGLLQAFIPVTILMLAIPILGERTSVRQVSGMVVAFAGVLAIIFQGDIARLLDLSFTRGDVWIVAGVVLNAFYSIVLKWKPKVHPLSLLAGIFGVSSMALLPLYLVETMNGRPVPLTEVSLGAILYVALFPAVAAYFCYNRGIELLGPARAGVAIYLVPMMVSLLAVGLLGEPFHLYHAIGMALILGGLAFAEARRGGGK</sequence>
<feature type="domain" description="EamA" evidence="7">
    <location>
        <begin position="22"/>
        <end position="155"/>
    </location>
</feature>
<evidence type="ECO:0000259" key="7">
    <source>
        <dbReference type="Pfam" id="PF00892"/>
    </source>
</evidence>
<feature type="transmembrane region" description="Helical" evidence="6">
    <location>
        <begin position="263"/>
        <end position="282"/>
    </location>
</feature>
<dbReference type="AlphaFoldDB" id="A0A6N6VMB7"/>
<feature type="domain" description="EamA" evidence="7">
    <location>
        <begin position="170"/>
        <end position="303"/>
    </location>
</feature>
<feature type="transmembrane region" description="Helical" evidence="6">
    <location>
        <begin position="110"/>
        <end position="129"/>
    </location>
</feature>
<gene>
    <name evidence="8" type="ORF">F2P47_09135</name>
</gene>
<feature type="transmembrane region" description="Helical" evidence="6">
    <location>
        <begin position="84"/>
        <end position="104"/>
    </location>
</feature>
<keyword evidence="2" id="KW-1003">Cell membrane</keyword>
<feature type="transmembrane region" description="Helical" evidence="6">
    <location>
        <begin position="198"/>
        <end position="219"/>
    </location>
</feature>
<feature type="transmembrane region" description="Helical" evidence="6">
    <location>
        <begin position="231"/>
        <end position="251"/>
    </location>
</feature>
<dbReference type="Proteomes" id="UP000468901">
    <property type="component" value="Unassembled WGS sequence"/>
</dbReference>
<dbReference type="SUPFAM" id="SSF103481">
    <property type="entry name" value="Multidrug resistance efflux transporter EmrE"/>
    <property type="match status" value="2"/>
</dbReference>
<keyword evidence="3 6" id="KW-0812">Transmembrane</keyword>
<feature type="transmembrane region" description="Helical" evidence="6">
    <location>
        <begin position="12"/>
        <end position="34"/>
    </location>
</feature>
<comment type="subcellular location">
    <subcellularLocation>
        <location evidence="1">Cell membrane</location>
        <topology evidence="1">Multi-pass membrane protein</topology>
    </subcellularLocation>
</comment>
<feature type="transmembrane region" description="Helical" evidence="6">
    <location>
        <begin position="288"/>
        <end position="306"/>
    </location>
</feature>
<feature type="transmembrane region" description="Helical" evidence="6">
    <location>
        <begin position="54"/>
        <end position="72"/>
    </location>
</feature>